<dbReference type="GO" id="GO:0051246">
    <property type="term" value="P:regulation of protein metabolic process"/>
    <property type="evidence" value="ECO:0007669"/>
    <property type="project" value="UniProtKB-ARBA"/>
</dbReference>
<dbReference type="Pfam" id="PF16543">
    <property type="entry name" value="DFRP_C"/>
    <property type="match status" value="1"/>
</dbReference>
<dbReference type="Gene3D" id="3.10.110.10">
    <property type="entry name" value="Ubiquitin Conjugating Enzyme"/>
    <property type="match status" value="1"/>
</dbReference>
<reference evidence="3" key="2">
    <citation type="journal article" date="2014" name="BMC Genomics">
        <title>An improved genome of the model marine alga Ostreococcus tauri unfolds by assessing Illumina de novo assemblies.</title>
        <authorList>
            <person name="Blanc-Mathieu R."/>
            <person name="Verhelst B."/>
            <person name="Derelle E."/>
            <person name="Rombauts S."/>
            <person name="Bouget F.Y."/>
            <person name="Carre I."/>
            <person name="Chateau A."/>
            <person name="Eyre-Walker A."/>
            <person name="Grimsley N."/>
            <person name="Moreau H."/>
            <person name="Piegu B."/>
            <person name="Rivals E."/>
            <person name="Schackwitz W."/>
            <person name="Van de Peer Y."/>
            <person name="Piganeau G."/>
        </authorList>
    </citation>
    <scope>NUCLEOTIDE SEQUENCE</scope>
    <source>
        <strain evidence="3">RCC4221</strain>
    </source>
</reference>
<dbReference type="OrthoDB" id="277175at2759"/>
<accession>Q01CQ1</accession>
<dbReference type="RefSeq" id="XP_003078162.1">
    <property type="nucleotide sequence ID" value="XM_003078114.1"/>
</dbReference>
<keyword evidence="5" id="KW-1185">Reference proteome</keyword>
<dbReference type="Proteomes" id="UP000009170">
    <property type="component" value="Unassembled WGS sequence"/>
</dbReference>
<evidence type="ECO:0000259" key="2">
    <source>
        <dbReference type="PROSITE" id="PS50908"/>
    </source>
</evidence>
<evidence type="ECO:0000313" key="3">
    <source>
        <dbReference type="EMBL" id="CAL52902.1"/>
    </source>
</evidence>
<dbReference type="PANTHER" id="PTHR12292">
    <property type="entry name" value="RWD DOMAIN-CONTAINING PROTEIN"/>
    <property type="match status" value="1"/>
</dbReference>
<dbReference type="InParanoid" id="Q01CQ1"/>
<reference evidence="4" key="3">
    <citation type="submission" date="2017-04" db="EMBL/GenBank/DDBJ databases">
        <title>Population genomics of picophytoplankton unveils novel chromosome hypervariability.</title>
        <authorList>
            <consortium name="DOE Joint Genome Institute"/>
            <person name="Blanc-Mathieu R."/>
            <person name="Krasovec M."/>
            <person name="Hebrard M."/>
            <person name="Yau S."/>
            <person name="Desgranges E."/>
            <person name="Martin J."/>
            <person name="Schackwitz W."/>
            <person name="Kuo A."/>
            <person name="Salin G."/>
            <person name="Donnadieu C."/>
            <person name="Desdevises Y."/>
            <person name="Sanchez-Ferandin S."/>
            <person name="Moreau H."/>
            <person name="Rivals E."/>
            <person name="Grigoriev I.V."/>
            <person name="Grimsley N."/>
            <person name="Eyre-Walker A."/>
            <person name="Piganeau G."/>
        </authorList>
    </citation>
    <scope>NUCLEOTIDE SEQUENCE [LARGE SCALE GENOMIC DNA]</scope>
    <source>
        <strain evidence="4">RCC 1115</strain>
    </source>
</reference>
<organism evidence="3 5">
    <name type="scientific">Ostreococcus tauri</name>
    <name type="common">Marine green alga</name>
    <dbReference type="NCBI Taxonomy" id="70448"/>
    <lineage>
        <taxon>Eukaryota</taxon>
        <taxon>Viridiplantae</taxon>
        <taxon>Chlorophyta</taxon>
        <taxon>Mamiellophyceae</taxon>
        <taxon>Mamiellales</taxon>
        <taxon>Bathycoccaceae</taxon>
        <taxon>Ostreococcus</taxon>
    </lineage>
</organism>
<feature type="region of interest" description="Disordered" evidence="1">
    <location>
        <begin position="207"/>
        <end position="252"/>
    </location>
</feature>
<dbReference type="Proteomes" id="UP000195557">
    <property type="component" value="Unassembled WGS sequence"/>
</dbReference>
<feature type="domain" description="RWD" evidence="2">
    <location>
        <begin position="10"/>
        <end position="131"/>
    </location>
</feature>
<dbReference type="SMART" id="SM00591">
    <property type="entry name" value="RWD"/>
    <property type="match status" value="1"/>
</dbReference>
<dbReference type="EMBL" id="CAID01000003">
    <property type="protein sequence ID" value="CAL52902.1"/>
    <property type="molecule type" value="Genomic_DNA"/>
</dbReference>
<feature type="compositionally biased region" description="Acidic residues" evidence="1">
    <location>
        <begin position="217"/>
        <end position="243"/>
    </location>
</feature>
<dbReference type="GO" id="GO:0010468">
    <property type="term" value="P:regulation of gene expression"/>
    <property type="evidence" value="ECO:0007669"/>
    <property type="project" value="UniProtKB-ARBA"/>
</dbReference>
<dbReference type="InterPro" id="IPR016135">
    <property type="entry name" value="UBQ-conjugating_enzyme/RWD"/>
</dbReference>
<proteinExistence type="predicted"/>
<name>Q01CQ1_OSTTA</name>
<dbReference type="FunFam" id="3.10.110.10:FF:000050">
    <property type="entry name" value="eIF-2-alpha kinase GCN2"/>
    <property type="match status" value="1"/>
</dbReference>
<accession>A0A454XNB6</accession>
<evidence type="ECO:0000313" key="4">
    <source>
        <dbReference type="EMBL" id="OUS43855.1"/>
    </source>
</evidence>
<dbReference type="GeneID" id="9833138"/>
<dbReference type="PROSITE" id="PS50908">
    <property type="entry name" value="RWD"/>
    <property type="match status" value="1"/>
</dbReference>
<accession>A0A1Y5IA35</accession>
<dbReference type="OMA" id="NTSNPCF"/>
<gene>
    <name evidence="4" type="ORF">BE221DRAFT_193963</name>
    <name evidence="3" type="ORF">OT_ostta03g02510</name>
</gene>
<dbReference type="InterPro" id="IPR040213">
    <property type="entry name" value="GIR2-like"/>
</dbReference>
<dbReference type="AlphaFoldDB" id="Q01CQ1"/>
<evidence type="ECO:0000256" key="1">
    <source>
        <dbReference type="SAM" id="MobiDB-lite"/>
    </source>
</evidence>
<dbReference type="GO" id="GO:0033554">
    <property type="term" value="P:cellular response to stress"/>
    <property type="evidence" value="ECO:0007669"/>
    <property type="project" value="UniProtKB-ARBA"/>
</dbReference>
<dbReference type="InterPro" id="IPR032378">
    <property type="entry name" value="ZC3H15/TMA46_C"/>
</dbReference>
<dbReference type="GO" id="GO:0009893">
    <property type="term" value="P:positive regulation of metabolic process"/>
    <property type="evidence" value="ECO:0007669"/>
    <property type="project" value="UniProtKB-ARBA"/>
</dbReference>
<dbReference type="STRING" id="70448.Q01CQ1"/>
<protein>
    <submittedName>
        <fullName evidence="3 4">Ubiquitin-conjugating enzyme/RWD-like</fullName>
    </submittedName>
</protein>
<feature type="compositionally biased region" description="Basic and acidic residues" evidence="1">
    <location>
        <begin position="207"/>
        <end position="216"/>
    </location>
</feature>
<dbReference type="InterPro" id="IPR006575">
    <property type="entry name" value="RWD_dom"/>
</dbReference>
<reference evidence="3 5" key="1">
    <citation type="journal article" date="2006" name="Proc. Natl. Acad. Sci. U.S.A.">
        <title>Genome analysis of the smallest free-living eukaryote Ostreococcus tauri unveils many unique features.</title>
        <authorList>
            <person name="Derelle E."/>
            <person name="Ferraz C."/>
            <person name="Rombauts S."/>
            <person name="Rouze P."/>
            <person name="Worden A.Z."/>
            <person name="Robbens S."/>
            <person name="Partensky F."/>
            <person name="Degroeve S."/>
            <person name="Echeynie S."/>
            <person name="Cooke R."/>
            <person name="Saeys Y."/>
            <person name="Wuyts J."/>
            <person name="Jabbari K."/>
            <person name="Bowler C."/>
            <person name="Panaud O."/>
            <person name="Piegu B."/>
            <person name="Ball S.G."/>
            <person name="Ral J.-P."/>
            <person name="Bouget F.-Y."/>
            <person name="Piganeau G."/>
            <person name="De Baets B."/>
            <person name="Picard A."/>
            <person name="Delseny M."/>
            <person name="Demaille J."/>
            <person name="Van de Peer Y."/>
            <person name="Moreau H."/>
        </authorList>
    </citation>
    <scope>NUCLEOTIDE SEQUENCE [LARGE SCALE GENOMIC DNA]</scope>
    <source>
        <strain evidence="3 5">OTTH0595</strain>
    </source>
</reference>
<dbReference type="KEGG" id="ota:OT_ostta03g02510"/>
<sequence>MSQYEEEQAMEIEALESIFMDDMKRLPENSGDGIAHASSSCYQVEISAYGENDSEPEEGKERDDAVLGLVFAHTERYPDEPPLLKCRSVRGLREGELGEISALVLEQSETSVGQAMIFDLTQTCKDWMRRRAGASDFVDEETEEELRARLEHEAEERLRQMRINGTPVTIENFKSWQLAFIKERGESFNPGRVRDADELTGRQYFESARKSGKDVEADGGDGSEGDFEPDTDSSEDDFADSDSDVSSVDADA</sequence>
<dbReference type="FunCoup" id="Q01CQ1">
    <property type="interactions" value="1879"/>
</dbReference>
<dbReference type="Pfam" id="PF05773">
    <property type="entry name" value="RWD"/>
    <property type="match status" value="1"/>
</dbReference>
<dbReference type="EMBL" id="KZ155826">
    <property type="protein sequence ID" value="OUS43855.1"/>
    <property type="molecule type" value="Genomic_DNA"/>
</dbReference>
<dbReference type="SUPFAM" id="SSF54495">
    <property type="entry name" value="UBC-like"/>
    <property type="match status" value="1"/>
</dbReference>
<evidence type="ECO:0000313" key="5">
    <source>
        <dbReference type="Proteomes" id="UP000009170"/>
    </source>
</evidence>
<dbReference type="CDD" id="cd23823">
    <property type="entry name" value="RWD_GCN2"/>
    <property type="match status" value="1"/>
</dbReference>